<dbReference type="Proteomes" id="UP001190700">
    <property type="component" value="Unassembled WGS sequence"/>
</dbReference>
<dbReference type="AlphaFoldDB" id="A0AAE0G3T0"/>
<dbReference type="EMBL" id="LGRX02010015">
    <property type="protein sequence ID" value="KAK3271090.1"/>
    <property type="molecule type" value="Genomic_DNA"/>
</dbReference>
<organism evidence="4 5">
    <name type="scientific">Cymbomonas tetramitiformis</name>
    <dbReference type="NCBI Taxonomy" id="36881"/>
    <lineage>
        <taxon>Eukaryota</taxon>
        <taxon>Viridiplantae</taxon>
        <taxon>Chlorophyta</taxon>
        <taxon>Pyramimonadophyceae</taxon>
        <taxon>Pyramimonadales</taxon>
        <taxon>Pyramimonadaceae</taxon>
        <taxon>Cymbomonas</taxon>
    </lineage>
</organism>
<dbReference type="PANTHER" id="PTHR46599">
    <property type="entry name" value="PIGGYBAC TRANSPOSABLE ELEMENT-DERIVED PROTEIN 4"/>
    <property type="match status" value="1"/>
</dbReference>
<comment type="caution">
    <text evidence="4">The sequence shown here is derived from an EMBL/GenBank/DDBJ whole genome shotgun (WGS) entry which is preliminary data.</text>
</comment>
<proteinExistence type="predicted"/>
<evidence type="ECO:0000313" key="4">
    <source>
        <dbReference type="EMBL" id="KAK3271090.1"/>
    </source>
</evidence>
<dbReference type="EMBL" id="LGRX02027028">
    <property type="protein sequence ID" value="KAK3249896.1"/>
    <property type="molecule type" value="Genomic_DNA"/>
</dbReference>
<evidence type="ECO:0000313" key="3">
    <source>
        <dbReference type="EMBL" id="KAK3249896.1"/>
    </source>
</evidence>
<reference evidence="4 5" key="1">
    <citation type="journal article" date="2015" name="Genome Biol. Evol.">
        <title>Comparative Genomics of a Bacterivorous Green Alga Reveals Evolutionary Causalities and Consequences of Phago-Mixotrophic Mode of Nutrition.</title>
        <authorList>
            <person name="Burns J.A."/>
            <person name="Paasch A."/>
            <person name="Narechania A."/>
            <person name="Kim E."/>
        </authorList>
    </citation>
    <scope>NUCLEOTIDE SEQUENCE [LARGE SCALE GENOMIC DNA]</scope>
    <source>
        <strain evidence="4">PLY_AMNH</strain>
    </source>
</reference>
<evidence type="ECO:0000259" key="1">
    <source>
        <dbReference type="Pfam" id="PF13843"/>
    </source>
</evidence>
<dbReference type="PANTHER" id="PTHR46599:SF3">
    <property type="entry name" value="PIGGYBAC TRANSPOSABLE ELEMENT-DERIVED PROTEIN 4"/>
    <property type="match status" value="1"/>
</dbReference>
<reference evidence="4" key="2">
    <citation type="submission" date="2023-06" db="EMBL/GenBank/DDBJ databases">
        <title>Long-read-based genome assembly of the green algal bacterivore Cymbomonas tetramitiformis.</title>
        <authorList>
            <person name="Gyaltshen Y."/>
            <person name="Rozenberg A."/>
            <person name="Paasch A."/>
            <person name="Burns J.A."/>
            <person name="Warring S."/>
            <person name="Larson R."/>
            <person name="Maurer-Alcala X."/>
            <person name="Dacks J."/>
            <person name="Kim E."/>
        </authorList>
    </citation>
    <scope>NUCLEOTIDE SEQUENCE</scope>
    <source>
        <strain evidence="4">PLY_AMNH</strain>
    </source>
</reference>
<evidence type="ECO:0000313" key="2">
    <source>
        <dbReference type="EMBL" id="KAK3247757.1"/>
    </source>
</evidence>
<dbReference type="Pfam" id="PF13843">
    <property type="entry name" value="DDE_Tnp_1_7"/>
    <property type="match status" value="1"/>
</dbReference>
<evidence type="ECO:0000313" key="5">
    <source>
        <dbReference type="Proteomes" id="UP001190700"/>
    </source>
</evidence>
<name>A0AAE0G3T0_9CHLO</name>
<gene>
    <name evidence="4" type="ORF">CYMTET_20544</name>
    <name evidence="3" type="ORF">CYMTET_40694</name>
    <name evidence="2" type="ORF">CYMTET_42752</name>
</gene>
<feature type="domain" description="PiggyBac transposable element-derived protein" evidence="1">
    <location>
        <begin position="114"/>
        <end position="476"/>
    </location>
</feature>
<dbReference type="InterPro" id="IPR029526">
    <property type="entry name" value="PGBD"/>
</dbReference>
<accession>A0AAE0G3T0</accession>
<protein>
    <recommendedName>
        <fullName evidence="1">PiggyBac transposable element-derived protein domain-containing protein</fullName>
    </recommendedName>
</protein>
<sequence length="691" mass="77646">METPEEEEGDQDTDDFVASGLVLKKYVVEWKEDGMPFDQRTQAKWTEEDPEVRWQRISEVCPELLETKFLKYLCVFFPVAILPWWCAEITERGREKYEYFLNGDRDFTPGLFFVFLGDFLYMATNPGQPRAAYFQDKAEFPRTPHNLERFGLKLHEFEHILAVLELPIYTPGRPFDPDDVFNQKCGPPPNTPSPDVTGKVRRLVDLFNAWVQRVYIPSHILNPDESMVRWLSKYGVPAFMFVPRKPDPVGNELKSVADAVSKVMVYLDLQEGKAQDSLKTYYKEYGATTAFILRMIDVMKLRGKGKVIVADSWFGSVKAAILVAETGNFLLSLVKTNSAAYPIGELRELAQHIDKSTHSTRAVTLVASVKLDIGTRTLIACYHKGPADSILPIISTCGTTVPGPDRGYDAHKKLSNGEREIERRVCKQPEVAAIYRKFFHIIDNINQQCSQTQRLDDAWKTHYWAHRFFSKMLAIMKVSGENLWKHFCVGMPEFVNLSDAEMKETWTRGILWECFHNPFLAKEWGNAPPTPQTTLALVSATAPVTGASAPPEGSGGASQSTGLQVSGEQATAHVCFLKPVPGGHAQKCTVPTCKKQCYSMCGACHNTDEKRFAWICGAKTKRDCFQRHVHRVVTSSKNFTPQRKRKAKLIADSERRQRLTAAVETAQEEADAAVRKACAAAAALAALCAEP</sequence>
<dbReference type="EMBL" id="LGRX02028683">
    <property type="protein sequence ID" value="KAK3247757.1"/>
    <property type="molecule type" value="Genomic_DNA"/>
</dbReference>
<keyword evidence="5" id="KW-1185">Reference proteome</keyword>